<dbReference type="AlphaFoldDB" id="A0AAN8JSE0"/>
<protein>
    <submittedName>
        <fullName evidence="1">Uncharacterized protein</fullName>
    </submittedName>
</protein>
<dbReference type="EMBL" id="JAZGQO010000007">
    <property type="protein sequence ID" value="KAK6181746.1"/>
    <property type="molecule type" value="Genomic_DNA"/>
</dbReference>
<proteinExistence type="predicted"/>
<dbReference type="Proteomes" id="UP001347796">
    <property type="component" value="Unassembled WGS sequence"/>
</dbReference>
<organism evidence="1 2">
    <name type="scientific">Patella caerulea</name>
    <name type="common">Rayed Mediterranean limpet</name>
    <dbReference type="NCBI Taxonomy" id="87958"/>
    <lineage>
        <taxon>Eukaryota</taxon>
        <taxon>Metazoa</taxon>
        <taxon>Spiralia</taxon>
        <taxon>Lophotrochozoa</taxon>
        <taxon>Mollusca</taxon>
        <taxon>Gastropoda</taxon>
        <taxon>Patellogastropoda</taxon>
        <taxon>Patelloidea</taxon>
        <taxon>Patellidae</taxon>
        <taxon>Patella</taxon>
    </lineage>
</organism>
<sequence length="661" mass="75229">MVAAAKLIREEIRQREYTKLEYPNPYHLNDYDSLCGFLTPSLLKLLLTLMKNDLKMVSIGHAIVQCVRPRSVISPIMFGLGAEMDLVFGSRWLNEELYALGFSVSYDEVQTFKHSILQDPTLNCLSAAEKCPTHYVADNADCKVSTLDGKGTFHGLGLIRITKKKNRVDSVSERVKRLARVHVNELVKDRGIPVLSYVPCGPPALASVKFNPLIELKYPTTDLPILYYCNLLWQSSYLLKKSLSPEPHWLNWPGFMQHAFLRYDTVDEDDITILPLVDLDPGYMSTLYSCIKYIEGQIKSLNIDETTLTFDQPLYIKAEVIVSHENINSVVIRLGGFHTLMSAVGSVFTVMKGSGIEEALNCIYGPNAIVHIMSGKAIARALRSLFLLDATLSYKLMKIVISQIDQISSDPKLSKDDINELSGLLTEFYKKDDSEGMNMDFVLESSALEKLDCFMDKVKIELTMRSRTAKLWLLFQEYVGFIREFVGCERIKFFVGHLNATTNFLNLFAATGHAFYAKSARLYLQKMHDLPNTHPNLYAQYCNENTHAVQRNGLWTDLTIEQTLMSRLKGRGGLTHGRGLTESVRHMWIYTMHHFAEFHDAMTSLTGKRHKSSEQHTEFGEPRRARDTCDLTKLIAWFDKKDPFDLELTELMSLSARQHQL</sequence>
<accession>A0AAN8JSE0</accession>
<evidence type="ECO:0000313" key="1">
    <source>
        <dbReference type="EMBL" id="KAK6181746.1"/>
    </source>
</evidence>
<dbReference type="PANTHER" id="PTHR47018:SF3">
    <property type="entry name" value="MYCBP-ASSOCIATED PROTEIN"/>
    <property type="match status" value="1"/>
</dbReference>
<comment type="caution">
    <text evidence="1">The sequence shown here is derived from an EMBL/GenBank/DDBJ whole genome shotgun (WGS) entry which is preliminary data.</text>
</comment>
<gene>
    <name evidence="1" type="ORF">SNE40_009537</name>
</gene>
<reference evidence="1 2" key="1">
    <citation type="submission" date="2024-01" db="EMBL/GenBank/DDBJ databases">
        <title>The genome of the rayed Mediterranean limpet Patella caerulea (Linnaeus, 1758).</title>
        <authorList>
            <person name="Anh-Thu Weber A."/>
            <person name="Halstead-Nussloch G."/>
        </authorList>
    </citation>
    <scope>NUCLEOTIDE SEQUENCE [LARGE SCALE GENOMIC DNA]</scope>
    <source>
        <strain evidence="1">AATW-2023a</strain>
        <tissue evidence="1">Whole specimen</tissue>
    </source>
</reference>
<dbReference type="PANTHER" id="PTHR47018">
    <property type="entry name" value="CXC DOMAIN-CONTAINING PROTEIN-RELATED"/>
    <property type="match status" value="1"/>
</dbReference>
<keyword evidence="2" id="KW-1185">Reference proteome</keyword>
<name>A0AAN8JSE0_PATCE</name>
<evidence type="ECO:0000313" key="2">
    <source>
        <dbReference type="Proteomes" id="UP001347796"/>
    </source>
</evidence>